<evidence type="ECO:0000313" key="2">
    <source>
        <dbReference type="EMBL" id="KAL3314813.1"/>
    </source>
</evidence>
<reference evidence="2 3" key="1">
    <citation type="submission" date="2024-11" db="EMBL/GenBank/DDBJ databases">
        <title>Adaptive evolution of stress response genes in parasites aligns with host niche diversity.</title>
        <authorList>
            <person name="Hahn C."/>
            <person name="Resl P."/>
        </authorList>
    </citation>
    <scope>NUCLEOTIDE SEQUENCE [LARGE SCALE GENOMIC DNA]</scope>
    <source>
        <strain evidence="2">EGGRZ-B1_66</strain>
        <tissue evidence="2">Body</tissue>
    </source>
</reference>
<dbReference type="Proteomes" id="UP001626550">
    <property type="component" value="Unassembled WGS sequence"/>
</dbReference>
<gene>
    <name evidence="2" type="ORF">Ciccas_006568</name>
</gene>
<feature type="chain" id="PRO_5044863514" evidence="1">
    <location>
        <begin position="20"/>
        <end position="187"/>
    </location>
</feature>
<keyword evidence="3" id="KW-1185">Reference proteome</keyword>
<dbReference type="EMBL" id="JBJKFK010000902">
    <property type="protein sequence ID" value="KAL3314813.1"/>
    <property type="molecule type" value="Genomic_DNA"/>
</dbReference>
<comment type="caution">
    <text evidence="2">The sequence shown here is derived from an EMBL/GenBank/DDBJ whole genome shotgun (WGS) entry which is preliminary data.</text>
</comment>
<evidence type="ECO:0000256" key="1">
    <source>
        <dbReference type="SAM" id="SignalP"/>
    </source>
</evidence>
<accession>A0ABD2Q5E3</accession>
<dbReference type="AlphaFoldDB" id="A0ABD2Q5E3"/>
<feature type="signal peptide" evidence="1">
    <location>
        <begin position="1"/>
        <end position="19"/>
    </location>
</feature>
<organism evidence="2 3">
    <name type="scientific">Cichlidogyrus casuarinus</name>
    <dbReference type="NCBI Taxonomy" id="1844966"/>
    <lineage>
        <taxon>Eukaryota</taxon>
        <taxon>Metazoa</taxon>
        <taxon>Spiralia</taxon>
        <taxon>Lophotrochozoa</taxon>
        <taxon>Platyhelminthes</taxon>
        <taxon>Monogenea</taxon>
        <taxon>Monopisthocotylea</taxon>
        <taxon>Dactylogyridea</taxon>
        <taxon>Ancyrocephalidae</taxon>
        <taxon>Cichlidogyrus</taxon>
    </lineage>
</organism>
<keyword evidence="1" id="KW-0732">Signal</keyword>
<name>A0ABD2Q5E3_9PLAT</name>
<sequence length="187" mass="20445">MKTLFLAAVMSLLWVPTESLKPFCLPDSTAEQCVSLCKSAECDRGLKLIGDIVTCLGTSLTEYVNKAVSLTNAERQKVVNFIRTDVGNLGTNVATIKASFPTQPDSFFQDLVSDSATSVSAFIDTAQNVLNTAKSYENDICPREVGAFEFLLKEYNLTSKPHTSDATLLRRSNFFNCIVLAILSTIL</sequence>
<proteinExistence type="predicted"/>
<protein>
    <submittedName>
        <fullName evidence="2">Uncharacterized protein</fullName>
    </submittedName>
</protein>
<evidence type="ECO:0000313" key="3">
    <source>
        <dbReference type="Proteomes" id="UP001626550"/>
    </source>
</evidence>